<gene>
    <name evidence="3" type="ORF">ACFYNQ_47270</name>
</gene>
<dbReference type="EMBL" id="JBIAHM010000023">
    <property type="protein sequence ID" value="MFE9606125.1"/>
    <property type="molecule type" value="Genomic_DNA"/>
</dbReference>
<feature type="region of interest" description="Disordered" evidence="1">
    <location>
        <begin position="97"/>
        <end position="120"/>
    </location>
</feature>
<keyword evidence="4" id="KW-1185">Reference proteome</keyword>
<evidence type="ECO:0000313" key="4">
    <source>
        <dbReference type="Proteomes" id="UP001601303"/>
    </source>
</evidence>
<dbReference type="Proteomes" id="UP001601303">
    <property type="component" value="Unassembled WGS sequence"/>
</dbReference>
<evidence type="ECO:0000259" key="2">
    <source>
        <dbReference type="Pfam" id="PF00109"/>
    </source>
</evidence>
<dbReference type="SUPFAM" id="SSF53901">
    <property type="entry name" value="Thiolase-like"/>
    <property type="match status" value="1"/>
</dbReference>
<dbReference type="RefSeq" id="WP_388114823.1">
    <property type="nucleotide sequence ID" value="NZ_JBIAHM010000023.1"/>
</dbReference>
<evidence type="ECO:0000313" key="3">
    <source>
        <dbReference type="EMBL" id="MFE9606125.1"/>
    </source>
</evidence>
<name>A0ABW6MN14_9ACTN</name>
<accession>A0ABW6MN14</accession>
<dbReference type="Gene3D" id="3.40.47.10">
    <property type="match status" value="1"/>
</dbReference>
<comment type="caution">
    <text evidence="3">The sequence shown here is derived from an EMBL/GenBank/DDBJ whole genome shotgun (WGS) entry which is preliminary data.</text>
</comment>
<protein>
    <submittedName>
        <fullName evidence="3">Beta-ketoacyl synthase N-terminal-like domain-containing protein</fullName>
    </submittedName>
</protein>
<dbReference type="InterPro" id="IPR014030">
    <property type="entry name" value="Ketoacyl_synth_N"/>
</dbReference>
<dbReference type="InterPro" id="IPR016039">
    <property type="entry name" value="Thiolase-like"/>
</dbReference>
<evidence type="ECO:0000256" key="1">
    <source>
        <dbReference type="SAM" id="MobiDB-lite"/>
    </source>
</evidence>
<proteinExistence type="predicted"/>
<reference evidence="3 4" key="1">
    <citation type="submission" date="2024-10" db="EMBL/GenBank/DDBJ databases">
        <title>The Natural Products Discovery Center: Release of the First 8490 Sequenced Strains for Exploring Actinobacteria Biosynthetic Diversity.</title>
        <authorList>
            <person name="Kalkreuter E."/>
            <person name="Kautsar S.A."/>
            <person name="Yang D."/>
            <person name="Bader C.D."/>
            <person name="Teijaro C.N."/>
            <person name="Fluegel L."/>
            <person name="Davis C.M."/>
            <person name="Simpson J.R."/>
            <person name="Lauterbach L."/>
            <person name="Steele A.D."/>
            <person name="Gui C."/>
            <person name="Meng S."/>
            <person name="Li G."/>
            <person name="Viehrig K."/>
            <person name="Ye F."/>
            <person name="Su P."/>
            <person name="Kiefer A.F."/>
            <person name="Nichols A."/>
            <person name="Cepeda A.J."/>
            <person name="Yan W."/>
            <person name="Fan B."/>
            <person name="Jiang Y."/>
            <person name="Adhikari A."/>
            <person name="Zheng C.-J."/>
            <person name="Schuster L."/>
            <person name="Cowan T.M."/>
            <person name="Smanski M.J."/>
            <person name="Chevrette M.G."/>
            <person name="De Carvalho L.P.S."/>
            <person name="Shen B."/>
        </authorList>
    </citation>
    <scope>NUCLEOTIDE SEQUENCE [LARGE SCALE GENOMIC DNA]</scope>
    <source>
        <strain evidence="3 4">NPDC006488</strain>
    </source>
</reference>
<feature type="domain" description="Beta-ketoacyl synthase-like N-terminal" evidence="2">
    <location>
        <begin position="15"/>
        <end position="55"/>
    </location>
</feature>
<sequence>MVDGIGVLQDLQDPSSRLAFALDLCGPVMVVGAHCSSSPVAIDAACGVLTPGECYMEPVNPESDRDEKSWLPVPTEPSLWPVPDNGRLAAVCSYGVSGGQDHVPRRGAGDQALRVPVRDP</sequence>
<organism evidence="3 4">
    <name type="scientific">Streptomyces hokutonensis</name>
    <dbReference type="NCBI Taxonomy" id="1306990"/>
    <lineage>
        <taxon>Bacteria</taxon>
        <taxon>Bacillati</taxon>
        <taxon>Actinomycetota</taxon>
        <taxon>Actinomycetes</taxon>
        <taxon>Kitasatosporales</taxon>
        <taxon>Streptomycetaceae</taxon>
        <taxon>Streptomyces</taxon>
    </lineage>
</organism>
<dbReference type="Pfam" id="PF00109">
    <property type="entry name" value="ketoacyl-synt"/>
    <property type="match status" value="1"/>
</dbReference>